<feature type="transmembrane region" description="Helical" evidence="7">
    <location>
        <begin position="355"/>
        <end position="374"/>
    </location>
</feature>
<dbReference type="GO" id="GO:0042910">
    <property type="term" value="F:xenobiotic transmembrane transporter activity"/>
    <property type="evidence" value="ECO:0007669"/>
    <property type="project" value="InterPro"/>
</dbReference>
<evidence type="ECO:0000256" key="3">
    <source>
        <dbReference type="ARBA" id="ARBA00022475"/>
    </source>
</evidence>
<feature type="transmembrane region" description="Helical" evidence="7">
    <location>
        <begin position="237"/>
        <end position="261"/>
    </location>
</feature>
<protein>
    <submittedName>
        <fullName evidence="8">MATE family efflux transporter</fullName>
    </submittedName>
</protein>
<evidence type="ECO:0000256" key="1">
    <source>
        <dbReference type="ARBA" id="ARBA00004651"/>
    </source>
</evidence>
<accession>A0A650EMP1</accession>
<feature type="transmembrane region" description="Helical" evidence="7">
    <location>
        <begin position="43"/>
        <end position="65"/>
    </location>
</feature>
<dbReference type="NCBIfam" id="TIGR00797">
    <property type="entry name" value="matE"/>
    <property type="match status" value="1"/>
</dbReference>
<keyword evidence="6 7" id="KW-0472">Membrane</keyword>
<keyword evidence="4 7" id="KW-0812">Transmembrane</keyword>
<keyword evidence="5 7" id="KW-1133">Transmembrane helix</keyword>
<feature type="transmembrane region" description="Helical" evidence="7">
    <location>
        <begin position="132"/>
        <end position="151"/>
    </location>
</feature>
<dbReference type="InterPro" id="IPR002528">
    <property type="entry name" value="MATE_fam"/>
</dbReference>
<evidence type="ECO:0000256" key="6">
    <source>
        <dbReference type="ARBA" id="ARBA00023136"/>
    </source>
</evidence>
<feature type="transmembrane region" description="Helical" evidence="7">
    <location>
        <begin position="416"/>
        <end position="435"/>
    </location>
</feature>
<evidence type="ECO:0000256" key="5">
    <source>
        <dbReference type="ARBA" id="ARBA00022989"/>
    </source>
</evidence>
<gene>
    <name evidence="8" type="primary">dinF</name>
    <name evidence="8" type="ORF">Firmicute1046_1150</name>
</gene>
<dbReference type="PIRSF" id="PIRSF006603">
    <property type="entry name" value="DinF"/>
    <property type="match status" value="1"/>
</dbReference>
<organism evidence="8">
    <name type="scientific">uncultured Bacillota bacterium</name>
    <dbReference type="NCBI Taxonomy" id="344338"/>
    <lineage>
        <taxon>Bacteria</taxon>
        <taxon>Bacillati</taxon>
        <taxon>Bacillota</taxon>
        <taxon>environmental samples</taxon>
    </lineage>
</organism>
<evidence type="ECO:0000256" key="2">
    <source>
        <dbReference type="ARBA" id="ARBA00022448"/>
    </source>
</evidence>
<keyword evidence="3" id="KW-1003">Cell membrane</keyword>
<feature type="transmembrane region" description="Helical" evidence="7">
    <location>
        <begin position="13"/>
        <end position="31"/>
    </location>
</feature>
<dbReference type="EMBL" id="MN577573">
    <property type="protein sequence ID" value="QGT51039.1"/>
    <property type="molecule type" value="Genomic_DNA"/>
</dbReference>
<keyword evidence="2" id="KW-0813">Transport</keyword>
<feature type="transmembrane region" description="Helical" evidence="7">
    <location>
        <begin position="386"/>
        <end position="410"/>
    </location>
</feature>
<dbReference type="CDD" id="cd13138">
    <property type="entry name" value="MATE_yoeA_like"/>
    <property type="match status" value="1"/>
</dbReference>
<evidence type="ECO:0000256" key="4">
    <source>
        <dbReference type="ARBA" id="ARBA00022692"/>
    </source>
</evidence>
<dbReference type="GO" id="GO:0015297">
    <property type="term" value="F:antiporter activity"/>
    <property type="evidence" value="ECO:0007669"/>
    <property type="project" value="InterPro"/>
</dbReference>
<name>A0A650EMP1_9FIRM</name>
<feature type="transmembrane region" description="Helical" evidence="7">
    <location>
        <begin position="311"/>
        <end position="335"/>
    </location>
</feature>
<feature type="transmembrane region" description="Helical" evidence="7">
    <location>
        <begin position="92"/>
        <end position="112"/>
    </location>
</feature>
<dbReference type="InterPro" id="IPR048279">
    <property type="entry name" value="MdtK-like"/>
</dbReference>
<evidence type="ECO:0000256" key="7">
    <source>
        <dbReference type="SAM" id="Phobius"/>
    </source>
</evidence>
<dbReference type="PANTHER" id="PTHR43549:SF3">
    <property type="entry name" value="MULTIDRUG RESISTANCE PROTEIN YPNP-RELATED"/>
    <property type="match status" value="1"/>
</dbReference>
<dbReference type="PANTHER" id="PTHR43549">
    <property type="entry name" value="MULTIDRUG RESISTANCE PROTEIN YPNP-RELATED"/>
    <property type="match status" value="1"/>
</dbReference>
<dbReference type="GO" id="GO:0005886">
    <property type="term" value="C:plasma membrane"/>
    <property type="evidence" value="ECO:0007669"/>
    <property type="project" value="UniProtKB-SubCell"/>
</dbReference>
<feature type="transmembrane region" description="Helical" evidence="7">
    <location>
        <begin position="195"/>
        <end position="216"/>
    </location>
</feature>
<reference evidence="8" key="1">
    <citation type="journal article" date="2020" name="J. ISSAAS">
        <title>Lactobacilli and other gastrointestinal microbiota of Peromyscus leucopus, reservoir host for agents of Lyme disease and other zoonoses in North America.</title>
        <authorList>
            <person name="Milovic A."/>
            <person name="Bassam K."/>
            <person name="Shao H."/>
            <person name="Chatzistamou I."/>
            <person name="Tufts D.M."/>
            <person name="Diuk-Wasser M."/>
            <person name="Barbour A.G."/>
        </authorList>
    </citation>
    <scope>NUCLEOTIDE SEQUENCE</scope>
    <source>
        <strain evidence="8">LL40</strain>
    </source>
</reference>
<feature type="transmembrane region" description="Helical" evidence="7">
    <location>
        <begin position="163"/>
        <end position="183"/>
    </location>
</feature>
<comment type="subcellular location">
    <subcellularLocation>
        <location evidence="1">Cell membrane</location>
        <topology evidence="1">Multi-pass membrane protein</topology>
    </subcellularLocation>
</comment>
<dbReference type="Pfam" id="PF01554">
    <property type="entry name" value="MatE"/>
    <property type="match status" value="2"/>
</dbReference>
<sequence length="448" mass="48200">MTNNMTAGNPAKLILRFSIPLLIGNLFQQLYNMVDTLIVGRTLGYQALAAVGVTGGLSFLILGFVQGFTSGFTIPVAQRFGADDFEEMRSEVGMSVLLSVIITAILTVGSVLLTRPALELMQTPDDIIDGAYTYIVIIFGGMVTITFYNLLSNILRALGDSKTPLIFLIVASLLNIVLDLIFIRGVGMNVEGAALATVLSQMVSGILCLVVIVKKFPILHLKRRNFRFTWQRARRHLALGMPMAFQFSITAVGVLILQAVLNGFGSETIAGYTAASKVEQLSVQPLLSIGMAMATYSAQNFGAGKLDRVRAGAWAGTAISAGFALFGAAIILFLGRHISALFMENPTEKILDSSQIYLNTISAFYIPLAMIFVFRNILQGVGKGLVPLMAGVSELVLRAVVAVVISPFLGYQGVCLAGPAAWVGAAIPLILAYWWHSKRLLKEKTIAV</sequence>
<evidence type="ECO:0000313" key="8">
    <source>
        <dbReference type="EMBL" id="QGT51039.1"/>
    </source>
</evidence>
<dbReference type="AlphaFoldDB" id="A0A650EMP1"/>
<dbReference type="InterPro" id="IPR052031">
    <property type="entry name" value="Membrane_Transporter-Flippase"/>
</dbReference>
<proteinExistence type="predicted"/>